<dbReference type="AlphaFoldDB" id="A0AAD8ENV6"/>
<protein>
    <submittedName>
        <fullName evidence="1">Uncharacterized protein</fullName>
    </submittedName>
</protein>
<comment type="caution">
    <text evidence="1">The sequence shown here is derived from an EMBL/GenBank/DDBJ whole genome shotgun (WGS) entry which is preliminary data.</text>
</comment>
<feature type="non-terminal residue" evidence="1">
    <location>
        <position position="1"/>
    </location>
</feature>
<keyword evidence="2" id="KW-1185">Reference proteome</keyword>
<evidence type="ECO:0000313" key="1">
    <source>
        <dbReference type="EMBL" id="KAJ9596669.1"/>
    </source>
</evidence>
<evidence type="ECO:0000313" key="2">
    <source>
        <dbReference type="Proteomes" id="UP001233999"/>
    </source>
</evidence>
<accession>A0AAD8ENV6</accession>
<proteinExistence type="predicted"/>
<organism evidence="1 2">
    <name type="scientific">Diploptera punctata</name>
    <name type="common">Pacific beetle cockroach</name>
    <dbReference type="NCBI Taxonomy" id="6984"/>
    <lineage>
        <taxon>Eukaryota</taxon>
        <taxon>Metazoa</taxon>
        <taxon>Ecdysozoa</taxon>
        <taxon>Arthropoda</taxon>
        <taxon>Hexapoda</taxon>
        <taxon>Insecta</taxon>
        <taxon>Pterygota</taxon>
        <taxon>Neoptera</taxon>
        <taxon>Polyneoptera</taxon>
        <taxon>Dictyoptera</taxon>
        <taxon>Blattodea</taxon>
        <taxon>Blaberoidea</taxon>
        <taxon>Blaberidae</taxon>
        <taxon>Diplopterinae</taxon>
        <taxon>Diploptera</taxon>
    </lineage>
</organism>
<sequence>YKYDVTNTVSNDLDDVRNPVTNDWLQKTEFPLKTMIFKSLYVRVFRNELERSKRIINNASTRACSSFHDESNFLMRFPAVKEVT</sequence>
<name>A0AAD8ENV6_DIPPU</name>
<gene>
    <name evidence="1" type="ORF">L9F63_012313</name>
</gene>
<dbReference type="Proteomes" id="UP001233999">
    <property type="component" value="Unassembled WGS sequence"/>
</dbReference>
<reference evidence="1" key="2">
    <citation type="submission" date="2023-05" db="EMBL/GenBank/DDBJ databases">
        <authorList>
            <person name="Fouks B."/>
        </authorList>
    </citation>
    <scope>NUCLEOTIDE SEQUENCE</scope>
    <source>
        <strain evidence="1">Stay&amp;Tobe</strain>
        <tissue evidence="1">Testes</tissue>
    </source>
</reference>
<reference evidence="1" key="1">
    <citation type="journal article" date="2023" name="IScience">
        <title>Live-bearing cockroach genome reveals convergent evolutionary mechanisms linked to viviparity in insects and beyond.</title>
        <authorList>
            <person name="Fouks B."/>
            <person name="Harrison M.C."/>
            <person name="Mikhailova A.A."/>
            <person name="Marchal E."/>
            <person name="English S."/>
            <person name="Carruthers M."/>
            <person name="Jennings E.C."/>
            <person name="Chiamaka E.L."/>
            <person name="Frigard R.A."/>
            <person name="Pippel M."/>
            <person name="Attardo G.M."/>
            <person name="Benoit J.B."/>
            <person name="Bornberg-Bauer E."/>
            <person name="Tobe S.S."/>
        </authorList>
    </citation>
    <scope>NUCLEOTIDE SEQUENCE</scope>
    <source>
        <strain evidence="1">Stay&amp;Tobe</strain>
    </source>
</reference>
<dbReference type="EMBL" id="JASPKZ010001975">
    <property type="protein sequence ID" value="KAJ9596669.1"/>
    <property type="molecule type" value="Genomic_DNA"/>
</dbReference>
<feature type="non-terminal residue" evidence="1">
    <location>
        <position position="84"/>
    </location>
</feature>